<protein>
    <recommendedName>
        <fullName evidence="3">HK97 gp10 family phage protein</fullName>
    </recommendedName>
</protein>
<evidence type="ECO:0008006" key="3">
    <source>
        <dbReference type="Google" id="ProtNLM"/>
    </source>
</evidence>
<proteinExistence type="predicted"/>
<evidence type="ECO:0000313" key="2">
    <source>
        <dbReference type="Proteomes" id="UP001519305"/>
    </source>
</evidence>
<accession>A0ABS4U5X6</accession>
<name>A0ABS4U5X6_9CORY</name>
<keyword evidence="2" id="KW-1185">Reference proteome</keyword>
<organism evidence="1 2">
    <name type="scientific">Corynebacterium freneyi</name>
    <dbReference type="NCBI Taxonomy" id="134034"/>
    <lineage>
        <taxon>Bacteria</taxon>
        <taxon>Bacillati</taxon>
        <taxon>Actinomycetota</taxon>
        <taxon>Actinomycetes</taxon>
        <taxon>Mycobacteriales</taxon>
        <taxon>Corynebacteriaceae</taxon>
        <taxon>Corynebacterium</taxon>
    </lineage>
</organism>
<evidence type="ECO:0000313" key="1">
    <source>
        <dbReference type="EMBL" id="MBP2332061.1"/>
    </source>
</evidence>
<reference evidence="1 2" key="1">
    <citation type="submission" date="2021-03" db="EMBL/GenBank/DDBJ databases">
        <title>Sequencing the genomes of 1000 actinobacteria strains.</title>
        <authorList>
            <person name="Klenk H.-P."/>
        </authorList>
    </citation>
    <scope>NUCLEOTIDE SEQUENCE [LARGE SCALE GENOMIC DNA]</scope>
    <source>
        <strain evidence="1 2">DSM 44506</strain>
    </source>
</reference>
<dbReference type="Proteomes" id="UP001519305">
    <property type="component" value="Unassembled WGS sequence"/>
</dbReference>
<dbReference type="RefSeq" id="WP_070521444.1">
    <property type="nucleotide sequence ID" value="NZ_CP047357.1"/>
</dbReference>
<gene>
    <name evidence="1" type="ORF">JOF33_000760</name>
</gene>
<sequence length="133" mass="14348">MGLFNQFKQAMTGDNIRRGFEGAAQSMRDMAADPSRIMADQAAGNAYGQELRRLQQQGILGSGVIVSVTPTGEVAVAGVDWATIEVSVTVPGRDRYIAVERHMVPRNTADMYAPGTRHSIAVDPTNPNHFAFA</sequence>
<comment type="caution">
    <text evidence="1">The sequence shown here is derived from an EMBL/GenBank/DDBJ whole genome shotgun (WGS) entry which is preliminary data.</text>
</comment>
<dbReference type="EMBL" id="JAGINY010000001">
    <property type="protein sequence ID" value="MBP2332061.1"/>
    <property type="molecule type" value="Genomic_DNA"/>
</dbReference>